<keyword evidence="1" id="KW-0472">Membrane</keyword>
<evidence type="ECO:0000313" key="3">
    <source>
        <dbReference type="Proteomes" id="UP000009135"/>
    </source>
</evidence>
<dbReference type="AlphaFoldDB" id="H6N754"/>
<evidence type="ECO:0000256" key="1">
    <source>
        <dbReference type="SAM" id="Phobius"/>
    </source>
</evidence>
<protein>
    <submittedName>
        <fullName evidence="2">Uncharacterized protein</fullName>
    </submittedName>
</protein>
<dbReference type="STRING" id="1111676.MHC_03080"/>
<dbReference type="HOGENOM" id="CLU_114919_0_0_14"/>
<keyword evidence="1" id="KW-1133">Transmembrane helix</keyword>
<accession>H6N754</accession>
<dbReference type="Proteomes" id="UP000009135">
    <property type="component" value="Chromosome"/>
</dbReference>
<reference evidence="2 3" key="1">
    <citation type="journal article" date="2012" name="J. Bacteriol.">
        <title>Complete genome sequence of Mycoplasma haemocanis strain Illinois.</title>
        <authorList>
            <person name="do Nascimento N.C."/>
            <person name="Guimaraes A.M."/>
            <person name="Santos A.P."/>
            <person name="Sanmiguel P.J."/>
            <person name="Messick J.B."/>
        </authorList>
    </citation>
    <scope>NUCLEOTIDE SEQUENCE [LARGE SCALE GENOMIC DNA]</scope>
    <source>
        <strain evidence="2 3">Illinois</strain>
    </source>
</reference>
<name>H6N754_MYCHN</name>
<evidence type="ECO:0000313" key="2">
    <source>
        <dbReference type="EMBL" id="AEW45476.1"/>
    </source>
</evidence>
<proteinExistence type="predicted"/>
<feature type="transmembrane region" description="Helical" evidence="1">
    <location>
        <begin position="6"/>
        <end position="26"/>
    </location>
</feature>
<keyword evidence="3" id="KW-1185">Reference proteome</keyword>
<gene>
    <name evidence="2" type="ordered locus">MHC_03080</name>
</gene>
<keyword evidence="1" id="KW-0812">Transmembrane</keyword>
<sequence length="200" mass="22564">MSTKAILISLSSMGVVGSIAGGTYLLNMRKEGESLMSLVSKMENRIILDYEKHSKVWDVLVTEYSESNITTIKAKSGKPTKEEIIKFCKDHGSSTDKSLLDSYKLWCSRSNLQGKINSSNTKKWLTSSQSKDWEANKNTYNNNNSENLLINKNDGSTAIQKNSIKEQDLMEWCGRVSSMAFINEQDDDYKRADKFCTVSK</sequence>
<organism evidence="2 3">
    <name type="scientific">Mycoplasma haemocanis (strain Illinois)</name>
    <dbReference type="NCBI Taxonomy" id="1111676"/>
    <lineage>
        <taxon>Bacteria</taxon>
        <taxon>Bacillati</taxon>
        <taxon>Mycoplasmatota</taxon>
        <taxon>Mollicutes</taxon>
        <taxon>Mycoplasmataceae</taxon>
        <taxon>Mycoplasma</taxon>
    </lineage>
</organism>
<dbReference type="KEGG" id="mhe:MHC_03080"/>
<dbReference type="EMBL" id="CP003199">
    <property type="protein sequence ID" value="AEW45476.1"/>
    <property type="molecule type" value="Genomic_DNA"/>
</dbReference>